<reference evidence="2" key="1">
    <citation type="submission" date="2014-09" db="EMBL/GenBank/DDBJ databases">
        <authorList>
            <person name="Sharma Rahul"/>
            <person name="Thines Marco"/>
        </authorList>
    </citation>
    <scope>NUCLEOTIDE SEQUENCE [LARGE SCALE GENOMIC DNA]</scope>
</reference>
<dbReference type="AlphaFoldDB" id="A0A0P1AKA0"/>
<dbReference type="EMBL" id="CCYD01000553">
    <property type="protein sequence ID" value="CEG41518.1"/>
    <property type="molecule type" value="Genomic_DNA"/>
</dbReference>
<sequence length="149" mass="17031">MLKQPKSQNSVRDEWVEEKFSVVHAYEVFAKREETKAGFYRSDMGSLWLSYAGYCWKHDLTKSTWQESSPETVLKELQTSGLNEDEVVKLVVGAKDYVGGQEAIAEIHMRLLKDPETKHLAERIKPELAKLEQAKTEISASDAQMLRAK</sequence>
<keyword evidence="2" id="KW-1185">Reference proteome</keyword>
<evidence type="ECO:0000313" key="2">
    <source>
        <dbReference type="Proteomes" id="UP000054928"/>
    </source>
</evidence>
<evidence type="ECO:0000313" key="1">
    <source>
        <dbReference type="EMBL" id="CEG41518.1"/>
    </source>
</evidence>
<dbReference type="RefSeq" id="XP_024577887.1">
    <property type="nucleotide sequence ID" value="XM_024727296.1"/>
</dbReference>
<dbReference type="Proteomes" id="UP000054928">
    <property type="component" value="Unassembled WGS sequence"/>
</dbReference>
<accession>A0A0P1AKA0</accession>
<dbReference type="GeneID" id="36406914"/>
<proteinExistence type="predicted"/>
<protein>
    <submittedName>
        <fullName evidence="1">Uncharacterized protein</fullName>
    </submittedName>
</protein>
<organism evidence="1 2">
    <name type="scientific">Plasmopara halstedii</name>
    <name type="common">Downy mildew of sunflower</name>
    <dbReference type="NCBI Taxonomy" id="4781"/>
    <lineage>
        <taxon>Eukaryota</taxon>
        <taxon>Sar</taxon>
        <taxon>Stramenopiles</taxon>
        <taxon>Oomycota</taxon>
        <taxon>Peronosporomycetes</taxon>
        <taxon>Peronosporales</taxon>
        <taxon>Peronosporaceae</taxon>
        <taxon>Plasmopara</taxon>
    </lineage>
</organism>
<name>A0A0P1AKA0_PLAHL</name>